<accession>A0A2S8GUM3</accession>
<dbReference type="InterPro" id="IPR026904">
    <property type="entry name" value="MnmG_C"/>
</dbReference>
<keyword evidence="8 11" id="KW-0520">NAD</keyword>
<comment type="cofactor">
    <cofactor evidence="1 11">
        <name>FAD</name>
        <dbReference type="ChEBI" id="CHEBI:57692"/>
    </cofactor>
</comment>
<gene>
    <name evidence="11" type="primary">mnmG</name>
    <name evidence="11" type="synonym">gidA</name>
    <name evidence="13" type="ORF">C5Y93_01545</name>
</gene>
<dbReference type="GO" id="GO:0050660">
    <property type="term" value="F:flavin adenine dinucleotide binding"/>
    <property type="evidence" value="ECO:0007669"/>
    <property type="project" value="UniProtKB-UniRule"/>
</dbReference>
<dbReference type="Pfam" id="PF13932">
    <property type="entry name" value="SAM_GIDA_C"/>
    <property type="match status" value="1"/>
</dbReference>
<evidence type="ECO:0000256" key="6">
    <source>
        <dbReference type="ARBA" id="ARBA00022694"/>
    </source>
</evidence>
<dbReference type="NCBIfam" id="TIGR00136">
    <property type="entry name" value="mnmG_gidA"/>
    <property type="match status" value="1"/>
</dbReference>
<feature type="binding site" evidence="11">
    <location>
        <position position="185"/>
    </location>
    <ligand>
        <name>FAD</name>
        <dbReference type="ChEBI" id="CHEBI:57692"/>
    </ligand>
</feature>
<dbReference type="OrthoDB" id="9815560at2"/>
<dbReference type="GO" id="GO:0030488">
    <property type="term" value="P:tRNA methylation"/>
    <property type="evidence" value="ECO:0007669"/>
    <property type="project" value="TreeGrafter"/>
</dbReference>
<keyword evidence="11" id="KW-0963">Cytoplasm</keyword>
<feature type="binding site" evidence="11">
    <location>
        <position position="126"/>
    </location>
    <ligand>
        <name>FAD</name>
        <dbReference type="ChEBI" id="CHEBI:57692"/>
    </ligand>
</feature>
<dbReference type="AlphaFoldDB" id="A0A2S8GUM3"/>
<feature type="binding site" evidence="11">
    <location>
        <begin position="14"/>
        <end position="19"/>
    </location>
    <ligand>
        <name>FAD</name>
        <dbReference type="ChEBI" id="CHEBI:57692"/>
    </ligand>
</feature>
<evidence type="ECO:0000256" key="9">
    <source>
        <dbReference type="ARBA" id="ARBA00025948"/>
    </source>
</evidence>
<feature type="binding site" evidence="11">
    <location>
        <begin position="277"/>
        <end position="291"/>
    </location>
    <ligand>
        <name>NAD(+)</name>
        <dbReference type="ChEBI" id="CHEBI:57540"/>
    </ligand>
</feature>
<dbReference type="InterPro" id="IPR047001">
    <property type="entry name" value="MnmG_C_subdom"/>
</dbReference>
<comment type="similarity">
    <text evidence="3 11">Belongs to the MnmG family.</text>
</comment>
<dbReference type="Proteomes" id="UP000237819">
    <property type="component" value="Unassembled WGS sequence"/>
</dbReference>
<dbReference type="InterPro" id="IPR004416">
    <property type="entry name" value="MnmG"/>
</dbReference>
<keyword evidence="7 11" id="KW-0274">FAD</keyword>
<dbReference type="GO" id="GO:0002098">
    <property type="term" value="P:tRNA wobble uridine modification"/>
    <property type="evidence" value="ECO:0007669"/>
    <property type="project" value="InterPro"/>
</dbReference>
<dbReference type="InterPro" id="IPR049312">
    <property type="entry name" value="GIDA_C_N"/>
</dbReference>
<dbReference type="Gene3D" id="3.50.50.60">
    <property type="entry name" value="FAD/NAD(P)-binding domain"/>
    <property type="match status" value="2"/>
</dbReference>
<evidence type="ECO:0000259" key="12">
    <source>
        <dbReference type="SMART" id="SM01228"/>
    </source>
</evidence>
<dbReference type="InterPro" id="IPR044920">
    <property type="entry name" value="MnmG_C_subdom_sf"/>
</dbReference>
<evidence type="ECO:0000313" key="14">
    <source>
        <dbReference type="Proteomes" id="UP000237819"/>
    </source>
</evidence>
<keyword evidence="6 11" id="KW-0819">tRNA processing</keyword>
<dbReference type="Gene3D" id="1.10.150.570">
    <property type="entry name" value="GidA associated domain, C-terminal subdomain"/>
    <property type="match status" value="1"/>
</dbReference>
<dbReference type="InterPro" id="IPR002218">
    <property type="entry name" value="MnmG-rel"/>
</dbReference>
<dbReference type="InterPro" id="IPR036188">
    <property type="entry name" value="FAD/NAD-bd_sf"/>
</dbReference>
<organism evidence="13 14">
    <name type="scientific">Blastopirellula marina</name>
    <dbReference type="NCBI Taxonomy" id="124"/>
    <lineage>
        <taxon>Bacteria</taxon>
        <taxon>Pseudomonadati</taxon>
        <taxon>Planctomycetota</taxon>
        <taxon>Planctomycetia</taxon>
        <taxon>Pirellulales</taxon>
        <taxon>Pirellulaceae</taxon>
        <taxon>Blastopirellula</taxon>
    </lineage>
</organism>
<keyword evidence="5 11" id="KW-0285">Flavoprotein</keyword>
<protein>
    <recommendedName>
        <fullName evidence="4 11">tRNA uridine 5-carboxymethylaminomethyl modification enzyme MnmG</fullName>
    </recommendedName>
    <alternativeName>
        <fullName evidence="10 11">Glucose-inhibited division protein A</fullName>
    </alternativeName>
</protein>
<comment type="subunit">
    <text evidence="9 11">Homodimer. Heterotetramer of two MnmE and two MnmG subunits.</text>
</comment>
<feature type="binding site" evidence="11">
    <location>
        <position position="374"/>
    </location>
    <ligand>
        <name>FAD</name>
        <dbReference type="ChEBI" id="CHEBI:57692"/>
    </ligand>
</feature>
<evidence type="ECO:0000256" key="10">
    <source>
        <dbReference type="ARBA" id="ARBA00031800"/>
    </source>
</evidence>
<evidence type="ECO:0000256" key="4">
    <source>
        <dbReference type="ARBA" id="ARBA00020461"/>
    </source>
</evidence>
<feature type="domain" description="tRNA uridine 5-carboxymethylaminomethyl modification enzyme C-terminal subdomain" evidence="12">
    <location>
        <begin position="530"/>
        <end position="601"/>
    </location>
</feature>
<comment type="subcellular location">
    <subcellularLocation>
        <location evidence="11">Cytoplasm</location>
    </subcellularLocation>
</comment>
<dbReference type="RefSeq" id="WP_105333626.1">
    <property type="nucleotide sequence ID" value="NZ_PUHZ01000003.1"/>
</dbReference>
<evidence type="ECO:0000256" key="2">
    <source>
        <dbReference type="ARBA" id="ARBA00003717"/>
    </source>
</evidence>
<proteinExistence type="inferred from homology"/>
<dbReference type="PANTHER" id="PTHR11806">
    <property type="entry name" value="GLUCOSE INHIBITED DIVISION PROTEIN A"/>
    <property type="match status" value="1"/>
</dbReference>
<dbReference type="InterPro" id="IPR040131">
    <property type="entry name" value="MnmG_N"/>
</dbReference>
<evidence type="ECO:0000256" key="11">
    <source>
        <dbReference type="HAMAP-Rule" id="MF_00129"/>
    </source>
</evidence>
<dbReference type="Pfam" id="PF01134">
    <property type="entry name" value="GIDA"/>
    <property type="match status" value="1"/>
</dbReference>
<dbReference type="FunFam" id="1.10.150.570:FF:000001">
    <property type="entry name" value="tRNA uridine 5-carboxymethylaminomethyl modification enzyme MnmG"/>
    <property type="match status" value="1"/>
</dbReference>
<dbReference type="InterPro" id="IPR020595">
    <property type="entry name" value="MnmG-rel_CS"/>
</dbReference>
<dbReference type="SMART" id="SM01228">
    <property type="entry name" value="GIDA_assoc_3"/>
    <property type="match status" value="1"/>
</dbReference>
<dbReference type="Gene3D" id="1.10.10.1800">
    <property type="entry name" value="tRNA uridine 5-carboxymethylaminomethyl modification enzyme MnmG/GidA"/>
    <property type="match status" value="1"/>
</dbReference>
<dbReference type="PANTHER" id="PTHR11806:SF0">
    <property type="entry name" value="PROTEIN MTO1 HOMOLOG, MITOCHONDRIAL"/>
    <property type="match status" value="1"/>
</dbReference>
<reference evidence="13 14" key="1">
    <citation type="submission" date="2018-02" db="EMBL/GenBank/DDBJ databases">
        <title>Comparative genomes isolates from brazilian mangrove.</title>
        <authorList>
            <person name="Araujo J.E."/>
            <person name="Taketani R.G."/>
            <person name="Silva M.C.P."/>
            <person name="Loureco M.V."/>
            <person name="Andreote F.D."/>
        </authorList>
    </citation>
    <scope>NUCLEOTIDE SEQUENCE [LARGE SCALE GENOMIC DNA]</scope>
    <source>
        <strain evidence="13 14">Nap-Phe MGV</strain>
    </source>
</reference>
<evidence type="ECO:0000256" key="1">
    <source>
        <dbReference type="ARBA" id="ARBA00001974"/>
    </source>
</evidence>
<name>A0A2S8GUM3_9BACT</name>
<dbReference type="PROSITE" id="PS01281">
    <property type="entry name" value="GIDA_2"/>
    <property type="match status" value="1"/>
</dbReference>
<evidence type="ECO:0000256" key="5">
    <source>
        <dbReference type="ARBA" id="ARBA00022630"/>
    </source>
</evidence>
<evidence type="ECO:0000256" key="7">
    <source>
        <dbReference type="ARBA" id="ARBA00022827"/>
    </source>
</evidence>
<dbReference type="Pfam" id="PF21680">
    <property type="entry name" value="GIDA_C_1st"/>
    <property type="match status" value="1"/>
</dbReference>
<dbReference type="HAMAP" id="MF_00129">
    <property type="entry name" value="MnmG_GidA"/>
    <property type="match status" value="1"/>
</dbReference>
<evidence type="ECO:0000256" key="3">
    <source>
        <dbReference type="ARBA" id="ARBA00007653"/>
    </source>
</evidence>
<dbReference type="EMBL" id="PUHZ01000003">
    <property type="protein sequence ID" value="PQO47754.1"/>
    <property type="molecule type" value="Genomic_DNA"/>
</dbReference>
<dbReference type="PROSITE" id="PS01280">
    <property type="entry name" value="GIDA_1"/>
    <property type="match status" value="1"/>
</dbReference>
<dbReference type="FunFam" id="3.50.50.60:FF:000002">
    <property type="entry name" value="tRNA uridine 5-carboxymethylaminomethyl modification enzyme MnmG"/>
    <property type="match status" value="1"/>
</dbReference>
<sequence>MSEIRYQYDVVVVGAGHAGTEAALAAARLGAKTALLTTNLDTVAQMSCNPAIGGIAKGQIVREIDAMGGVMGQAIDATGIQFRLLNRRKGPAMHSPRAQADKKAYQWWVKLAVEDQENLDLRQEIVSDLLTEEVDGKQRIVGVSVHGGVVFAAPRVVLTTGTFLSAIMHVGETKTPGGRGGEGTSSGISAALKRLGFRLDRFKTGTPARINYNSIDFDQTELQPGDDEPQPFSFLTEKLSGEQMPCHITYTNEKVHDLIRDNLHRAPMYSGEIDSRGPRYCPSIEDKVVRFTDKDRHQLFLEPEGHNTREVYVNGISTSLPRDVQDEMFKLIPGLERAQIMRYGYAVEYDYCPPDQLWPSLQTKEVAGLYFAGQINGTTGYEEAGAQGLMAGINAALEGRGEEPLVLGREQAYIGVLIDDLVTCGVDEPYRMFTSRAEHRLMLRQDNADRRLTPLAQDRGLITPERWQAFSAKQQQIDTALQTLQSKRHQGTLLSDWLRRPDSSWEQMCEWAPTLCDASAEAALQVTYDLRYEGYIARQQVEVERQKRLSYKRIPESFDFSRLTQMRNEAREKLGRIRPTTVAQAERISGITPSDIALLLVYLDGRMAPKSS</sequence>
<evidence type="ECO:0000256" key="8">
    <source>
        <dbReference type="ARBA" id="ARBA00023027"/>
    </source>
</evidence>
<dbReference type="SUPFAM" id="SSF51905">
    <property type="entry name" value="FAD/NAD(P)-binding domain"/>
    <property type="match status" value="1"/>
</dbReference>
<comment type="caution">
    <text evidence="13">The sequence shown here is derived from an EMBL/GenBank/DDBJ whole genome shotgun (WGS) entry which is preliminary data.</text>
</comment>
<evidence type="ECO:0000313" key="13">
    <source>
        <dbReference type="EMBL" id="PQO47754.1"/>
    </source>
</evidence>
<dbReference type="GO" id="GO:0005829">
    <property type="term" value="C:cytosol"/>
    <property type="evidence" value="ECO:0007669"/>
    <property type="project" value="TreeGrafter"/>
</dbReference>
<comment type="function">
    <text evidence="2 11">NAD-binding protein involved in the addition of a carboxymethylaminomethyl (cmnm) group at the wobble position (U34) of certain tRNAs, forming tRNA-cmnm(5)s(2)U34.</text>
</comment>